<dbReference type="EMBL" id="VWRR01000016">
    <property type="protein sequence ID" value="KAF6001077.1"/>
    <property type="molecule type" value="Genomic_DNA"/>
</dbReference>
<protein>
    <submittedName>
        <fullName evidence="2">Uncharacterized protein</fullName>
    </submittedName>
</protein>
<reference evidence="2 3" key="1">
    <citation type="journal article" date="2020" name="J. Phycol.">
        <title>Comparative genome analysis reveals Cyanidiococcus gen. nov., a new extremophilic red algal genus sister to Cyanidioschyzon (Cyanidioschyzonaceae, Rhodophyta).</title>
        <authorList>
            <person name="Liu S.-L."/>
            <person name="Chiang Y.-R."/>
            <person name="Yoon H.S."/>
            <person name="Fu H.-Y."/>
        </authorList>
    </citation>
    <scope>NUCLEOTIDE SEQUENCE [LARGE SCALE GENOMIC DNA]</scope>
    <source>
        <strain evidence="2 3">THAL066</strain>
    </source>
</reference>
<name>A0A7J7IEV1_9RHOD</name>
<dbReference type="Gene3D" id="1.25.40.10">
    <property type="entry name" value="Tetratricopeptide repeat domain"/>
    <property type="match status" value="1"/>
</dbReference>
<gene>
    <name evidence="2" type="ORF">F1559_002460</name>
</gene>
<keyword evidence="3" id="KW-1185">Reference proteome</keyword>
<dbReference type="InterPro" id="IPR011990">
    <property type="entry name" value="TPR-like_helical_dom_sf"/>
</dbReference>
<evidence type="ECO:0000313" key="3">
    <source>
        <dbReference type="Proteomes" id="UP000530660"/>
    </source>
</evidence>
<comment type="caution">
    <text evidence="2">The sequence shown here is derived from an EMBL/GenBank/DDBJ whole genome shotgun (WGS) entry which is preliminary data.</text>
</comment>
<dbReference type="OrthoDB" id="185373at2759"/>
<sequence>MLDALSRVLALAMLRSFATFKQGHDFSSTTAVEANLWTPYLQFLQRPSAQQADALIRADLNSLGAFTILMTSLSRAQCDDAAIAVFDMLLARKGNTLDVVVYNVAMRALANLGKVERVVQLLATDAATSSCARVVDRCSAFDTARLEHLAICSGRPVYDAEMFRLHGPSALRVVWSLPTATASPPAASVATNNAIIELNSILDKLQQAYKEPMQRLYQMRSVLKRERTLSPLPTPPPQQEALDSVSSRQPFLDTIPPEELFIQARCALRQDDIVDCLFSASGSVASFSSFRTGASPASDA</sequence>
<evidence type="ECO:0000256" key="1">
    <source>
        <dbReference type="SAM" id="MobiDB-lite"/>
    </source>
</evidence>
<dbReference type="Proteomes" id="UP000530660">
    <property type="component" value="Unassembled WGS sequence"/>
</dbReference>
<organism evidence="2 3">
    <name type="scientific">Cyanidiococcus yangmingshanensis</name>
    <dbReference type="NCBI Taxonomy" id="2690220"/>
    <lineage>
        <taxon>Eukaryota</taxon>
        <taxon>Rhodophyta</taxon>
        <taxon>Bangiophyceae</taxon>
        <taxon>Cyanidiales</taxon>
        <taxon>Cyanidiaceae</taxon>
        <taxon>Cyanidiococcus</taxon>
    </lineage>
</organism>
<accession>A0A7J7IEV1</accession>
<feature type="region of interest" description="Disordered" evidence="1">
    <location>
        <begin position="227"/>
        <end position="246"/>
    </location>
</feature>
<proteinExistence type="predicted"/>
<evidence type="ECO:0000313" key="2">
    <source>
        <dbReference type="EMBL" id="KAF6001077.1"/>
    </source>
</evidence>
<dbReference type="AlphaFoldDB" id="A0A7J7IEV1"/>